<dbReference type="PROSITE" id="PS50920">
    <property type="entry name" value="SOLCAR"/>
    <property type="match status" value="3"/>
</dbReference>
<organism evidence="10 11">
    <name type="scientific">Gracilariopsis chorda</name>
    <dbReference type="NCBI Taxonomy" id="448386"/>
    <lineage>
        <taxon>Eukaryota</taxon>
        <taxon>Rhodophyta</taxon>
        <taxon>Florideophyceae</taxon>
        <taxon>Rhodymeniophycidae</taxon>
        <taxon>Gracilariales</taxon>
        <taxon>Gracilariaceae</taxon>
        <taxon>Gracilariopsis</taxon>
    </lineage>
</organism>
<comment type="caution">
    <text evidence="10">The sequence shown here is derived from an EMBL/GenBank/DDBJ whole genome shotgun (WGS) entry which is preliminary data.</text>
</comment>
<keyword evidence="3 9" id="KW-0813">Transport</keyword>
<dbReference type="InterPro" id="IPR002067">
    <property type="entry name" value="MCP"/>
</dbReference>
<evidence type="ECO:0000256" key="6">
    <source>
        <dbReference type="ARBA" id="ARBA00022989"/>
    </source>
</evidence>
<dbReference type="OrthoDB" id="415315at2759"/>
<dbReference type="AlphaFoldDB" id="A0A2V3IRS7"/>
<proteinExistence type="inferred from homology"/>
<keyword evidence="11" id="KW-1185">Reference proteome</keyword>
<protein>
    <submittedName>
        <fullName evidence="10">S-adenosylmethionine carrier 1, chloroplastic/mitochondrial</fullName>
    </submittedName>
</protein>
<evidence type="ECO:0000256" key="2">
    <source>
        <dbReference type="ARBA" id="ARBA00006375"/>
    </source>
</evidence>
<evidence type="ECO:0000256" key="9">
    <source>
        <dbReference type="RuleBase" id="RU000488"/>
    </source>
</evidence>
<evidence type="ECO:0000313" key="10">
    <source>
        <dbReference type="EMBL" id="PXF44814.1"/>
    </source>
</evidence>
<evidence type="ECO:0000256" key="3">
    <source>
        <dbReference type="ARBA" id="ARBA00022448"/>
    </source>
</evidence>
<feature type="repeat" description="Solcar" evidence="8">
    <location>
        <begin position="114"/>
        <end position="202"/>
    </location>
</feature>
<dbReference type="PRINTS" id="PR00926">
    <property type="entry name" value="MITOCARRIER"/>
</dbReference>
<evidence type="ECO:0000256" key="5">
    <source>
        <dbReference type="ARBA" id="ARBA00022737"/>
    </source>
</evidence>
<dbReference type="Proteomes" id="UP000247409">
    <property type="component" value="Unassembled WGS sequence"/>
</dbReference>
<dbReference type="Gene3D" id="1.50.40.10">
    <property type="entry name" value="Mitochondrial carrier domain"/>
    <property type="match status" value="1"/>
</dbReference>
<evidence type="ECO:0000256" key="8">
    <source>
        <dbReference type="PROSITE-ProRule" id="PRU00282"/>
    </source>
</evidence>
<sequence length="316" mass="34782">MGREPPVSSGPGSEKWTIIADLLAGGLAGVCCDMILHPVDTVKSRLHVQRGPPFKYRSMLHGFRLITQQEGVRKGLYAGFGAVIAGTIPTHAVMFAGYKAIKRRGEDGIMDEQKLAAIDFTSASFGEICALPFYVPAEVIAKRMQVARLGPARNYKSTAHAARSIMKSEGFRGLLSGFWPTMLRDVPYTALQFSFFSFGKDHYRSHIGKHELNDVEATVLGFVVGAIAAILTNPFDVIKTRFMTQSTGSERKYHSILQCFRRLVREEGPSVLMRGVAARVLWVGPGSGITLAVYERSSKLLRATWRLEEQSADSPT</sequence>
<dbReference type="PANTHER" id="PTHR45667">
    <property type="entry name" value="S-ADENOSYLMETHIONINE MITOCHONDRIAL CARRIER PROTEIN"/>
    <property type="match status" value="1"/>
</dbReference>
<accession>A0A2V3IRS7</accession>
<dbReference type="SUPFAM" id="SSF103506">
    <property type="entry name" value="Mitochondrial carrier"/>
    <property type="match status" value="1"/>
</dbReference>
<evidence type="ECO:0000256" key="4">
    <source>
        <dbReference type="ARBA" id="ARBA00022692"/>
    </source>
</evidence>
<keyword evidence="6" id="KW-1133">Transmembrane helix</keyword>
<dbReference type="GO" id="GO:0055085">
    <property type="term" value="P:transmembrane transport"/>
    <property type="evidence" value="ECO:0007669"/>
    <property type="project" value="InterPro"/>
</dbReference>
<evidence type="ECO:0000256" key="7">
    <source>
        <dbReference type="ARBA" id="ARBA00023136"/>
    </source>
</evidence>
<gene>
    <name evidence="10" type="ORF">BWQ96_05397</name>
</gene>
<dbReference type="InterPro" id="IPR018108">
    <property type="entry name" value="MCP_transmembrane"/>
</dbReference>
<dbReference type="Pfam" id="PF00153">
    <property type="entry name" value="Mito_carr"/>
    <property type="match status" value="3"/>
</dbReference>
<reference evidence="10 11" key="1">
    <citation type="journal article" date="2018" name="Mol. Biol. Evol.">
        <title>Analysis of the draft genome of the red seaweed Gracilariopsis chorda provides insights into genome size evolution in Rhodophyta.</title>
        <authorList>
            <person name="Lee J."/>
            <person name="Yang E.C."/>
            <person name="Graf L."/>
            <person name="Yang J.H."/>
            <person name="Qiu H."/>
            <person name="Zel Zion U."/>
            <person name="Chan C.X."/>
            <person name="Stephens T.G."/>
            <person name="Weber A.P.M."/>
            <person name="Boo G.H."/>
            <person name="Boo S.M."/>
            <person name="Kim K.M."/>
            <person name="Shin Y."/>
            <person name="Jung M."/>
            <person name="Lee S.J."/>
            <person name="Yim H.S."/>
            <person name="Lee J.H."/>
            <person name="Bhattacharya D."/>
            <person name="Yoon H.S."/>
        </authorList>
    </citation>
    <scope>NUCLEOTIDE SEQUENCE [LARGE SCALE GENOMIC DNA]</scope>
    <source>
        <strain evidence="10 11">SKKU-2015</strain>
        <tissue evidence="10">Whole body</tissue>
    </source>
</reference>
<comment type="subcellular location">
    <subcellularLocation>
        <location evidence="1">Membrane</location>
        <topology evidence="1">Multi-pass membrane protein</topology>
    </subcellularLocation>
</comment>
<keyword evidence="4 8" id="KW-0812">Transmembrane</keyword>
<keyword evidence="7 8" id="KW-0472">Membrane</keyword>
<comment type="similarity">
    <text evidence="2 9">Belongs to the mitochondrial carrier (TC 2.A.29) family.</text>
</comment>
<dbReference type="InterPro" id="IPR023395">
    <property type="entry name" value="MCP_dom_sf"/>
</dbReference>
<dbReference type="GO" id="GO:0016020">
    <property type="term" value="C:membrane"/>
    <property type="evidence" value="ECO:0007669"/>
    <property type="project" value="UniProtKB-SubCell"/>
</dbReference>
<keyword evidence="5" id="KW-0677">Repeat</keyword>
<dbReference type="EMBL" id="NBIV01000080">
    <property type="protein sequence ID" value="PXF44814.1"/>
    <property type="molecule type" value="Genomic_DNA"/>
</dbReference>
<name>A0A2V3IRS7_9FLOR</name>
<feature type="repeat" description="Solcar" evidence="8">
    <location>
        <begin position="212"/>
        <end position="300"/>
    </location>
</feature>
<feature type="repeat" description="Solcar" evidence="8">
    <location>
        <begin position="16"/>
        <end position="104"/>
    </location>
</feature>
<evidence type="ECO:0000256" key="1">
    <source>
        <dbReference type="ARBA" id="ARBA00004141"/>
    </source>
</evidence>
<evidence type="ECO:0000313" key="11">
    <source>
        <dbReference type="Proteomes" id="UP000247409"/>
    </source>
</evidence>